<dbReference type="HOGENOM" id="CLU_1457848_0_0_1"/>
<accession>S7WBU8</accession>
<reference evidence="3" key="1">
    <citation type="journal article" date="2013" name="PLoS Genet.">
        <title>The genome of Spraguea lophii and the basis of host-microsporidian interactions.</title>
        <authorList>
            <person name="Campbell S.E."/>
            <person name="Williams T.A."/>
            <person name="Yousuf A."/>
            <person name="Soanes D.M."/>
            <person name="Paszkiewicz K.H."/>
            <person name="Williams B.A.P."/>
        </authorList>
    </citation>
    <scope>NUCLEOTIDE SEQUENCE [LARGE SCALE GENOMIC DNA]</scope>
    <source>
        <strain evidence="3">42_110</strain>
    </source>
</reference>
<gene>
    <name evidence="2" type="ORF">SLOPH_1833</name>
</gene>
<dbReference type="OrthoDB" id="2192647at2759"/>
<organism evidence="2 3">
    <name type="scientific">Spraguea lophii (strain 42_110)</name>
    <name type="common">Microsporidian parasite</name>
    <dbReference type="NCBI Taxonomy" id="1358809"/>
    <lineage>
        <taxon>Eukaryota</taxon>
        <taxon>Fungi</taxon>
        <taxon>Fungi incertae sedis</taxon>
        <taxon>Microsporidia</taxon>
        <taxon>Spragueidae</taxon>
        <taxon>Spraguea</taxon>
    </lineage>
</organism>
<evidence type="ECO:0000313" key="2">
    <source>
        <dbReference type="EMBL" id="EPR79217.1"/>
    </source>
</evidence>
<dbReference type="Proteomes" id="UP000014978">
    <property type="component" value="Unassembled WGS sequence"/>
</dbReference>
<evidence type="ECO:0000256" key="1">
    <source>
        <dbReference type="SAM" id="SignalP"/>
    </source>
</evidence>
<dbReference type="EMBL" id="ATCN01000341">
    <property type="protein sequence ID" value="EPR79217.1"/>
    <property type="molecule type" value="Genomic_DNA"/>
</dbReference>
<comment type="caution">
    <text evidence="2">The sequence shown here is derived from an EMBL/GenBank/DDBJ whole genome shotgun (WGS) entry which is preliminary data.</text>
</comment>
<dbReference type="AlphaFoldDB" id="S7WBU8"/>
<feature type="chain" id="PRO_5004546089" evidence="1">
    <location>
        <begin position="18"/>
        <end position="186"/>
    </location>
</feature>
<dbReference type="OMA" id="NDEINAC"/>
<dbReference type="VEuPathDB" id="MicrosporidiaDB:SLOPH_1833"/>
<keyword evidence="1" id="KW-0732">Signal</keyword>
<keyword evidence="3" id="KW-1185">Reference proteome</keyword>
<protein>
    <submittedName>
        <fullName evidence="2">Uncharacterized protein</fullName>
    </submittedName>
</protein>
<dbReference type="InParanoid" id="S7WBU8"/>
<feature type="non-terminal residue" evidence="2">
    <location>
        <position position="1"/>
    </location>
</feature>
<proteinExistence type="predicted"/>
<name>S7WBU8_SPRLO</name>
<sequence length="186" mass="21589">FIFYNIFFGLCLTMTELDNILSTIRKENITEEEISDIEYTSEELSTEVNESPKPPIISTIKDEITSSFTNTPKITVKDIEINKLKEIKRNRNNNYSIKNILKESELKINNNLITIVSKILHTTNTITIQLIDENDEINACIPIQLLKEKNIKIGIILEINNFSIWNIKEKEINIVEDNIITIYEEL</sequence>
<evidence type="ECO:0000313" key="3">
    <source>
        <dbReference type="Proteomes" id="UP000014978"/>
    </source>
</evidence>
<feature type="signal peptide" evidence="1">
    <location>
        <begin position="1"/>
        <end position="17"/>
    </location>
</feature>